<feature type="compositionally biased region" description="Polar residues" evidence="1">
    <location>
        <begin position="93"/>
        <end position="117"/>
    </location>
</feature>
<dbReference type="AlphaFoldDB" id="A0ABD2ZMR3"/>
<dbReference type="Proteomes" id="UP001630127">
    <property type="component" value="Unassembled WGS sequence"/>
</dbReference>
<sequence>MAEELEEIKKMLSLSIGELSGADIGDVDVQKAIFECKMSLLGNIIEEKIVDTDSEDTGSSSSKGEEERNELKKASTIDPPKASKPKNHVGDTSRWNKSRSTTKISSQRKSITTSSRTRPVPLRASRRLAECDPEIAPSMDLEKAPELKTMDDLITSRDHGQKQGGNE</sequence>
<dbReference type="EMBL" id="JBJUIK010000009">
    <property type="protein sequence ID" value="KAL3519018.1"/>
    <property type="molecule type" value="Genomic_DNA"/>
</dbReference>
<comment type="caution">
    <text evidence="2">The sequence shown here is derived from an EMBL/GenBank/DDBJ whole genome shotgun (WGS) entry which is preliminary data.</text>
</comment>
<keyword evidence="3" id="KW-1185">Reference proteome</keyword>
<feature type="compositionally biased region" description="Basic and acidic residues" evidence="1">
    <location>
        <begin position="140"/>
        <end position="161"/>
    </location>
</feature>
<reference evidence="2 3" key="1">
    <citation type="submission" date="2024-11" db="EMBL/GenBank/DDBJ databases">
        <title>A near-complete genome assembly of Cinchona calisaya.</title>
        <authorList>
            <person name="Lian D.C."/>
            <person name="Zhao X.W."/>
            <person name="Wei L."/>
        </authorList>
    </citation>
    <scope>NUCLEOTIDE SEQUENCE [LARGE SCALE GENOMIC DNA]</scope>
    <source>
        <tissue evidence="2">Nenye</tissue>
    </source>
</reference>
<evidence type="ECO:0000313" key="2">
    <source>
        <dbReference type="EMBL" id="KAL3519018.1"/>
    </source>
</evidence>
<gene>
    <name evidence="2" type="ORF">ACH5RR_021607</name>
</gene>
<accession>A0ABD2ZMR3</accession>
<protein>
    <submittedName>
        <fullName evidence="2">Uncharacterized protein</fullName>
    </submittedName>
</protein>
<evidence type="ECO:0000256" key="1">
    <source>
        <dbReference type="SAM" id="MobiDB-lite"/>
    </source>
</evidence>
<proteinExistence type="predicted"/>
<feature type="compositionally biased region" description="Basic and acidic residues" evidence="1">
    <location>
        <begin position="63"/>
        <end position="75"/>
    </location>
</feature>
<evidence type="ECO:0000313" key="3">
    <source>
        <dbReference type="Proteomes" id="UP001630127"/>
    </source>
</evidence>
<feature type="region of interest" description="Disordered" evidence="1">
    <location>
        <begin position="50"/>
        <end position="167"/>
    </location>
</feature>
<name>A0ABD2ZMR3_9GENT</name>
<organism evidence="2 3">
    <name type="scientific">Cinchona calisaya</name>
    <dbReference type="NCBI Taxonomy" id="153742"/>
    <lineage>
        <taxon>Eukaryota</taxon>
        <taxon>Viridiplantae</taxon>
        <taxon>Streptophyta</taxon>
        <taxon>Embryophyta</taxon>
        <taxon>Tracheophyta</taxon>
        <taxon>Spermatophyta</taxon>
        <taxon>Magnoliopsida</taxon>
        <taxon>eudicotyledons</taxon>
        <taxon>Gunneridae</taxon>
        <taxon>Pentapetalae</taxon>
        <taxon>asterids</taxon>
        <taxon>lamiids</taxon>
        <taxon>Gentianales</taxon>
        <taxon>Rubiaceae</taxon>
        <taxon>Cinchonoideae</taxon>
        <taxon>Cinchoneae</taxon>
        <taxon>Cinchona</taxon>
    </lineage>
</organism>